<dbReference type="PANTHER" id="PTHR30173:SF36">
    <property type="entry name" value="ECF RNA POLYMERASE SIGMA FACTOR SIGJ"/>
    <property type="match status" value="1"/>
</dbReference>
<keyword evidence="4" id="KW-0731">Sigma factor</keyword>
<evidence type="ECO:0000256" key="4">
    <source>
        <dbReference type="ARBA" id="ARBA00023082"/>
    </source>
</evidence>
<dbReference type="NCBIfam" id="TIGR02937">
    <property type="entry name" value="sigma70-ECF"/>
    <property type="match status" value="1"/>
</dbReference>
<dbReference type="PANTHER" id="PTHR30173">
    <property type="entry name" value="SIGMA 19 FACTOR"/>
    <property type="match status" value="1"/>
</dbReference>
<protein>
    <submittedName>
        <fullName evidence="8">RNA polymerase sigma-70 factor (ECF subfamily)</fullName>
    </submittedName>
</protein>
<organism evidence="8 9">
    <name type="scientific">Nonomuraea thailandensis</name>
    <dbReference type="NCBI Taxonomy" id="1188745"/>
    <lineage>
        <taxon>Bacteria</taxon>
        <taxon>Bacillati</taxon>
        <taxon>Actinomycetota</taxon>
        <taxon>Actinomycetes</taxon>
        <taxon>Streptosporangiales</taxon>
        <taxon>Streptosporangiaceae</taxon>
        <taxon>Nonomuraea</taxon>
    </lineage>
</organism>
<evidence type="ECO:0000259" key="7">
    <source>
        <dbReference type="Pfam" id="PF08281"/>
    </source>
</evidence>
<dbReference type="Pfam" id="PF08281">
    <property type="entry name" value="Sigma70_r4_2"/>
    <property type="match status" value="1"/>
</dbReference>
<keyword evidence="9" id="KW-1185">Reference proteome</keyword>
<dbReference type="InterPro" id="IPR013324">
    <property type="entry name" value="RNA_pol_sigma_r3/r4-like"/>
</dbReference>
<comment type="subunit">
    <text evidence="2">Interacts transiently with the RNA polymerase catalytic core formed by RpoA, RpoB, RpoC and RpoZ (2 alpha, 1 beta, 1 beta' and 1 omega subunit) to form the RNA polymerase holoenzyme that can initiate transcription.</text>
</comment>
<evidence type="ECO:0000313" key="8">
    <source>
        <dbReference type="EMBL" id="MCP2353667.1"/>
    </source>
</evidence>
<dbReference type="InterPro" id="IPR013325">
    <property type="entry name" value="RNA_pol_sigma_r2"/>
</dbReference>
<feature type="domain" description="RNA polymerase sigma factor 70 region 4 type 2" evidence="7">
    <location>
        <begin position="132"/>
        <end position="179"/>
    </location>
</feature>
<dbReference type="CDD" id="cd06171">
    <property type="entry name" value="Sigma70_r4"/>
    <property type="match status" value="1"/>
</dbReference>
<dbReference type="GO" id="GO:0016987">
    <property type="term" value="F:sigma factor activity"/>
    <property type="evidence" value="ECO:0007669"/>
    <property type="project" value="UniProtKB-KW"/>
</dbReference>
<dbReference type="InterPro" id="IPR007627">
    <property type="entry name" value="RNA_pol_sigma70_r2"/>
</dbReference>
<evidence type="ECO:0000256" key="1">
    <source>
        <dbReference type="ARBA" id="ARBA00010641"/>
    </source>
</evidence>
<evidence type="ECO:0000256" key="3">
    <source>
        <dbReference type="ARBA" id="ARBA00023015"/>
    </source>
</evidence>
<dbReference type="SUPFAM" id="SSF88659">
    <property type="entry name" value="Sigma3 and sigma4 domains of RNA polymerase sigma factors"/>
    <property type="match status" value="1"/>
</dbReference>
<proteinExistence type="inferred from homology"/>
<sequence length="319" mass="35491">MTNEATTALSRTGSEEFARLTDPYRAELLTYCYRMLGSMDDAEDQVQEVYLRAWRSYASFEGRSSLRTWLYRIATNVCLNVLTGRSRSPAISGLPEDDLTEQNTARAADDDHSDPAVIVAAREHRKRALLVVWQHLSPRQRAVLILRDVLNWQATEIADLLGTSGTAVHSMLRRARAQLAQTPSDGTEAAEPDDLALRRLLDEYAAAFETGDITNLVYLLADDTVCRRRPSDTVLKGRDAIAQYLRNCPAVGDCKMVPVSVNGKPGFGVYRRDADGVLRAHTIDVLTVTNSGFENIEVFEDRSLFSAFGLPRVHEADLV</sequence>
<evidence type="ECO:0000259" key="6">
    <source>
        <dbReference type="Pfam" id="PF04542"/>
    </source>
</evidence>
<comment type="similarity">
    <text evidence="1">Belongs to the sigma-70 factor family. ECF subfamily.</text>
</comment>
<dbReference type="InterPro" id="IPR013249">
    <property type="entry name" value="RNA_pol_sigma70_r4_t2"/>
</dbReference>
<dbReference type="GO" id="GO:0003677">
    <property type="term" value="F:DNA binding"/>
    <property type="evidence" value="ECO:0007669"/>
    <property type="project" value="InterPro"/>
</dbReference>
<dbReference type="RefSeq" id="WP_253740193.1">
    <property type="nucleotide sequence ID" value="NZ_BAABKA010000084.1"/>
</dbReference>
<dbReference type="Proteomes" id="UP001139648">
    <property type="component" value="Unassembled WGS sequence"/>
</dbReference>
<comment type="caution">
    <text evidence="8">The sequence shown here is derived from an EMBL/GenBank/DDBJ whole genome shotgun (WGS) entry which is preliminary data.</text>
</comment>
<feature type="domain" description="RNA polymerase sigma-70 region 2" evidence="6">
    <location>
        <begin position="23"/>
        <end position="87"/>
    </location>
</feature>
<dbReference type="GO" id="GO:0006352">
    <property type="term" value="P:DNA-templated transcription initiation"/>
    <property type="evidence" value="ECO:0007669"/>
    <property type="project" value="InterPro"/>
</dbReference>
<dbReference type="InterPro" id="IPR036388">
    <property type="entry name" value="WH-like_DNA-bd_sf"/>
</dbReference>
<reference evidence="8" key="1">
    <citation type="submission" date="2022-06" db="EMBL/GenBank/DDBJ databases">
        <title>Sequencing the genomes of 1000 actinobacteria strains.</title>
        <authorList>
            <person name="Klenk H.-P."/>
        </authorList>
    </citation>
    <scope>NUCLEOTIDE SEQUENCE</scope>
    <source>
        <strain evidence="8">DSM 46694</strain>
    </source>
</reference>
<dbReference type="InterPro" id="IPR052704">
    <property type="entry name" value="ECF_Sigma-70_Domain"/>
</dbReference>
<gene>
    <name evidence="8" type="ORF">HD597_000687</name>
</gene>
<evidence type="ECO:0000256" key="5">
    <source>
        <dbReference type="ARBA" id="ARBA00023163"/>
    </source>
</evidence>
<keyword evidence="5" id="KW-0804">Transcription</keyword>
<dbReference type="SUPFAM" id="SSF54427">
    <property type="entry name" value="NTF2-like"/>
    <property type="match status" value="1"/>
</dbReference>
<dbReference type="NCBIfam" id="TIGR02960">
    <property type="entry name" value="SigX5"/>
    <property type="match status" value="1"/>
</dbReference>
<dbReference type="Pfam" id="PF04542">
    <property type="entry name" value="Sigma70_r2"/>
    <property type="match status" value="1"/>
</dbReference>
<evidence type="ECO:0000256" key="2">
    <source>
        <dbReference type="ARBA" id="ARBA00011344"/>
    </source>
</evidence>
<dbReference type="Gene3D" id="1.10.1740.10">
    <property type="match status" value="1"/>
</dbReference>
<dbReference type="EMBL" id="JAMZEB010000001">
    <property type="protein sequence ID" value="MCP2353667.1"/>
    <property type="molecule type" value="Genomic_DNA"/>
</dbReference>
<evidence type="ECO:0000313" key="9">
    <source>
        <dbReference type="Proteomes" id="UP001139648"/>
    </source>
</evidence>
<dbReference type="AlphaFoldDB" id="A0A9X2G9S1"/>
<dbReference type="SUPFAM" id="SSF88946">
    <property type="entry name" value="Sigma2 domain of RNA polymerase sigma factors"/>
    <property type="match status" value="1"/>
</dbReference>
<dbReference type="Gene3D" id="1.10.10.10">
    <property type="entry name" value="Winged helix-like DNA-binding domain superfamily/Winged helix DNA-binding domain"/>
    <property type="match status" value="1"/>
</dbReference>
<name>A0A9X2G9S1_9ACTN</name>
<dbReference type="NCBIfam" id="NF006089">
    <property type="entry name" value="PRK08241.1"/>
    <property type="match status" value="1"/>
</dbReference>
<dbReference type="Gene3D" id="3.10.450.50">
    <property type="match status" value="1"/>
</dbReference>
<dbReference type="InterPro" id="IPR014284">
    <property type="entry name" value="RNA_pol_sigma-70_dom"/>
</dbReference>
<dbReference type="InterPro" id="IPR032710">
    <property type="entry name" value="NTF2-like_dom_sf"/>
</dbReference>
<dbReference type="InterPro" id="IPR014305">
    <property type="entry name" value="RNA_pol_sigma-G_actinobac"/>
</dbReference>
<keyword evidence="3" id="KW-0805">Transcription regulation</keyword>
<accession>A0A9X2G9S1</accession>